<protein>
    <submittedName>
        <fullName evidence="1">Uncharacterized protein</fullName>
    </submittedName>
</protein>
<evidence type="ECO:0000313" key="1">
    <source>
        <dbReference type="EMBL" id="WYY26464.1"/>
    </source>
</evidence>
<organism evidence="1 2">
    <name type="scientific">Ash yellows phytoplasma</name>
    <dbReference type="NCBI Taxonomy" id="35780"/>
    <lineage>
        <taxon>Bacteria</taxon>
        <taxon>Bacillati</taxon>
        <taxon>Mycoplasmatota</taxon>
        <taxon>Mollicutes</taxon>
        <taxon>Acholeplasmatales</taxon>
        <taxon>Acholeplasmataceae</taxon>
        <taxon>Candidatus Phytoplasma</taxon>
        <taxon>16SrVII (Ash yellows group)</taxon>
    </lineage>
</organism>
<accession>A0ABZ2U876</accession>
<dbReference type="Proteomes" id="UP001484199">
    <property type="component" value="Chromosome"/>
</dbReference>
<name>A0ABZ2U876_ASHYP</name>
<keyword evidence="2" id="KW-1185">Reference proteome</keyword>
<reference evidence="1" key="1">
    <citation type="submission" date="2024-03" db="EMBL/GenBank/DDBJ databases">
        <title>The Complete Genome of 'Candidatus Phytoplasma fraxini' AshY1 from the Ash Yellows Group.</title>
        <authorList>
            <person name="Boehm J.W."/>
            <person name="Huettel B."/>
            <person name="Schneider B."/>
            <person name="Kube M."/>
        </authorList>
    </citation>
    <scope>NUCLEOTIDE SEQUENCE [LARGE SCALE GENOMIC DNA]</scope>
    <source>
        <strain evidence="1">AshY1</strain>
    </source>
</reference>
<evidence type="ECO:0000313" key="2">
    <source>
        <dbReference type="Proteomes" id="UP001484199"/>
    </source>
</evidence>
<gene>
    <name evidence="1" type="ORF">AshY1_03510</name>
</gene>
<sequence>MLFKLRKSPFFNQLVTVASKTVQIIKKINQIDLNLD</sequence>
<proteinExistence type="predicted"/>
<dbReference type="EMBL" id="CP146843">
    <property type="protein sequence ID" value="WYY26464.1"/>
    <property type="molecule type" value="Genomic_DNA"/>
</dbReference>